<feature type="transmembrane region" description="Helical" evidence="1">
    <location>
        <begin position="38"/>
        <end position="61"/>
    </location>
</feature>
<sequence length="410" mass="43830">MDTATRGKLGNGATSFRWLFEPAGEVSDAGRSFLLGQLLSAPAAAIMGSLCAIVIVTVALLRSGHPVYAILLGLECTLIVWRFADWKRREANLRADATLVPTIDTSVLLSVLWCTLQGISAFVIMSDDDPVMRVLSATLVMALIGPICARNYAAPRFAFLLILLCDLPFVAGALASREPWLAIIVLITPPFLLGAMQIITTFHRAMLRSLAAEARNLRLAQHDSLTGVLNRQGMDAALSEIAPDNARTMALLAIDLDGFKQVNDNHGHGAGDLLLIQVARRIEAELSGEHLLGRMGGDEFMVVMRNVAPAEVQESVESLIAAISHRPYELGSAAVVRVGVSIGFACTPEDAATTVDLRLRSDEALYAAKGAGKGVGLRYREHVDEAAAAPDAGQLSSKFARLDSGTRYCG</sequence>
<dbReference type="Proteomes" id="UP001058533">
    <property type="component" value="Chromosome"/>
</dbReference>
<protein>
    <submittedName>
        <fullName evidence="3">GGDEF domain-containing protein</fullName>
    </submittedName>
</protein>
<feature type="transmembrane region" description="Helical" evidence="1">
    <location>
        <begin position="131"/>
        <end position="149"/>
    </location>
</feature>
<dbReference type="InterPro" id="IPR029787">
    <property type="entry name" value="Nucleotide_cyclase"/>
</dbReference>
<feature type="transmembrane region" description="Helical" evidence="1">
    <location>
        <begin position="180"/>
        <end position="199"/>
    </location>
</feature>
<evidence type="ECO:0000313" key="3">
    <source>
        <dbReference type="EMBL" id="UUL83562.1"/>
    </source>
</evidence>
<evidence type="ECO:0000313" key="4">
    <source>
        <dbReference type="Proteomes" id="UP001058533"/>
    </source>
</evidence>
<keyword evidence="4" id="KW-1185">Reference proteome</keyword>
<keyword evidence="1" id="KW-1133">Transmembrane helix</keyword>
<dbReference type="CDD" id="cd01949">
    <property type="entry name" value="GGDEF"/>
    <property type="match status" value="1"/>
</dbReference>
<dbReference type="SUPFAM" id="SSF55073">
    <property type="entry name" value="Nucleotide cyclase"/>
    <property type="match status" value="1"/>
</dbReference>
<dbReference type="Pfam" id="PF00990">
    <property type="entry name" value="GGDEF"/>
    <property type="match status" value="1"/>
</dbReference>
<name>A0ABY5L9W6_9SPHN</name>
<dbReference type="InterPro" id="IPR000160">
    <property type="entry name" value="GGDEF_dom"/>
</dbReference>
<dbReference type="InterPro" id="IPR052163">
    <property type="entry name" value="DGC-Regulatory_Protein"/>
</dbReference>
<dbReference type="SMART" id="SM00267">
    <property type="entry name" value="GGDEF"/>
    <property type="match status" value="1"/>
</dbReference>
<evidence type="ECO:0000256" key="1">
    <source>
        <dbReference type="SAM" id="Phobius"/>
    </source>
</evidence>
<dbReference type="Gene3D" id="3.30.70.270">
    <property type="match status" value="1"/>
</dbReference>
<feature type="transmembrane region" description="Helical" evidence="1">
    <location>
        <begin position="156"/>
        <end position="174"/>
    </location>
</feature>
<dbReference type="PANTHER" id="PTHR46663">
    <property type="entry name" value="DIGUANYLATE CYCLASE DGCT-RELATED"/>
    <property type="match status" value="1"/>
</dbReference>
<feature type="transmembrane region" description="Helical" evidence="1">
    <location>
        <begin position="105"/>
        <end position="125"/>
    </location>
</feature>
<keyword evidence="1" id="KW-0812">Transmembrane</keyword>
<organism evidence="3 4">
    <name type="scientific">Sphingomonas qomolangmaensis</name>
    <dbReference type="NCBI Taxonomy" id="2918765"/>
    <lineage>
        <taxon>Bacteria</taxon>
        <taxon>Pseudomonadati</taxon>
        <taxon>Pseudomonadota</taxon>
        <taxon>Alphaproteobacteria</taxon>
        <taxon>Sphingomonadales</taxon>
        <taxon>Sphingomonadaceae</taxon>
        <taxon>Sphingomonas</taxon>
    </lineage>
</organism>
<dbReference type="RefSeq" id="WP_256507401.1">
    <property type="nucleotide sequence ID" value="NZ_CP101740.1"/>
</dbReference>
<feature type="transmembrane region" description="Helical" evidence="1">
    <location>
        <begin position="67"/>
        <end position="84"/>
    </location>
</feature>
<dbReference type="PROSITE" id="PS50887">
    <property type="entry name" value="GGDEF"/>
    <property type="match status" value="1"/>
</dbReference>
<accession>A0ABY5L9W6</accession>
<evidence type="ECO:0000259" key="2">
    <source>
        <dbReference type="PROSITE" id="PS50887"/>
    </source>
</evidence>
<dbReference type="EMBL" id="CP101740">
    <property type="protein sequence ID" value="UUL83562.1"/>
    <property type="molecule type" value="Genomic_DNA"/>
</dbReference>
<dbReference type="NCBIfam" id="TIGR00254">
    <property type="entry name" value="GGDEF"/>
    <property type="match status" value="1"/>
</dbReference>
<dbReference type="PANTHER" id="PTHR46663:SF4">
    <property type="entry name" value="DIGUANYLATE CYCLASE DGCT-RELATED"/>
    <property type="match status" value="1"/>
</dbReference>
<dbReference type="InterPro" id="IPR043128">
    <property type="entry name" value="Rev_trsase/Diguanyl_cyclase"/>
</dbReference>
<gene>
    <name evidence="3" type="ORF">NMP03_04890</name>
</gene>
<proteinExistence type="predicted"/>
<feature type="domain" description="GGDEF" evidence="2">
    <location>
        <begin position="247"/>
        <end position="381"/>
    </location>
</feature>
<keyword evidence="1" id="KW-0472">Membrane</keyword>
<reference evidence="3" key="1">
    <citation type="submission" date="2022-07" db="EMBL/GenBank/DDBJ databases">
        <title>Sphingomonas sp. nov., a novel bacterium isolated from the north slope of the Mount Everest.</title>
        <authorList>
            <person name="Cui X."/>
            <person name="Liu Y."/>
        </authorList>
    </citation>
    <scope>NUCLEOTIDE SEQUENCE</scope>
    <source>
        <strain evidence="3">S5-59</strain>
    </source>
</reference>